<dbReference type="EMBL" id="JAJFZV010000001">
    <property type="protein sequence ID" value="MCC3296756.1"/>
    <property type="molecule type" value="Genomic_DNA"/>
</dbReference>
<keyword evidence="2" id="KW-1133">Transmembrane helix</keyword>
<proteinExistence type="predicted"/>
<accession>A0A9X1SBQ3</accession>
<gene>
    <name evidence="4" type="ORF">LJ757_02920</name>
</gene>
<dbReference type="Pfam" id="PF25231">
    <property type="entry name" value="DUF7847"/>
    <property type="match status" value="1"/>
</dbReference>
<evidence type="ECO:0000256" key="2">
    <source>
        <dbReference type="SAM" id="Phobius"/>
    </source>
</evidence>
<keyword evidence="5" id="KW-1185">Reference proteome</keyword>
<evidence type="ECO:0000313" key="4">
    <source>
        <dbReference type="EMBL" id="MCC3296756.1"/>
    </source>
</evidence>
<comment type="caution">
    <text evidence="4">The sequence shown here is derived from an EMBL/GenBank/DDBJ whole genome shotgun (WGS) entry which is preliminary data.</text>
</comment>
<feature type="transmembrane region" description="Helical" evidence="2">
    <location>
        <begin position="58"/>
        <end position="89"/>
    </location>
</feature>
<feature type="transmembrane region" description="Helical" evidence="2">
    <location>
        <begin position="110"/>
        <end position="139"/>
    </location>
</feature>
<dbReference type="Proteomes" id="UP001139158">
    <property type="component" value="Unassembled WGS sequence"/>
</dbReference>
<evidence type="ECO:0000256" key="1">
    <source>
        <dbReference type="SAM" id="MobiDB-lite"/>
    </source>
</evidence>
<keyword evidence="2" id="KW-0812">Transmembrane</keyword>
<evidence type="ECO:0000259" key="3">
    <source>
        <dbReference type="Pfam" id="PF25231"/>
    </source>
</evidence>
<feature type="transmembrane region" description="Helical" evidence="2">
    <location>
        <begin position="12"/>
        <end position="38"/>
    </location>
</feature>
<feature type="transmembrane region" description="Helical" evidence="2">
    <location>
        <begin position="197"/>
        <end position="230"/>
    </location>
</feature>
<sequence length="329" mass="34151">MDGAFQACRRNPAATFGTAIIIQAVIAVLSVVFGQSLIGSLEVLDTQAELTDAQAISFGASVLTGGTVLTIISAIGILAMQGLLVIPVARAILNLKTGLGQTWRLAKGSYLRLAGMALLMLAASIAGLAAFVFAVVFVIEFLGTSGVVLTVLGVLAVIAVFAWLTVKLALAPAALVLEPRGIFAAVGRSWSLTRGNWWRTFGILILTSIIVSIIVSVISTPITMLVTLFASFGSGDAAGDDLSTILPVLVLTTAISAFFGAIGYAFQAAVTSLLYVDLRMRREGFDVVLMREQEHAASGDPDDVPGRGGHGQFPVPPGPWPGGRAAGSR</sequence>
<reference evidence="4" key="1">
    <citation type="submission" date="2021-10" db="EMBL/GenBank/DDBJ databases">
        <title>Novel species in genus Arthrobacter.</title>
        <authorList>
            <person name="Liu Y."/>
        </authorList>
    </citation>
    <scope>NUCLEOTIDE SEQUENCE</scope>
    <source>
        <strain evidence="4">Zg-Y453</strain>
    </source>
</reference>
<dbReference type="RefSeq" id="WP_227894486.1">
    <property type="nucleotide sequence ID" value="NZ_CP099466.1"/>
</dbReference>
<keyword evidence="2" id="KW-0472">Membrane</keyword>
<protein>
    <submittedName>
        <fullName evidence="4">Glycerophosphoryl diester phosphodiesterase membrane domain-containing protein</fullName>
    </submittedName>
</protein>
<organism evidence="4 5">
    <name type="scientific">Arthrobacter caoxuetaonis</name>
    <dbReference type="NCBI Taxonomy" id="2886935"/>
    <lineage>
        <taxon>Bacteria</taxon>
        <taxon>Bacillati</taxon>
        <taxon>Actinomycetota</taxon>
        <taxon>Actinomycetes</taxon>
        <taxon>Micrococcales</taxon>
        <taxon>Micrococcaceae</taxon>
        <taxon>Arthrobacter</taxon>
    </lineage>
</organism>
<feature type="transmembrane region" description="Helical" evidence="2">
    <location>
        <begin position="151"/>
        <end position="177"/>
    </location>
</feature>
<dbReference type="AlphaFoldDB" id="A0A9X1SBQ3"/>
<feature type="region of interest" description="Disordered" evidence="1">
    <location>
        <begin position="296"/>
        <end position="329"/>
    </location>
</feature>
<dbReference type="InterPro" id="IPR057169">
    <property type="entry name" value="DUF7847"/>
</dbReference>
<feature type="transmembrane region" description="Helical" evidence="2">
    <location>
        <begin position="250"/>
        <end position="276"/>
    </location>
</feature>
<evidence type="ECO:0000313" key="5">
    <source>
        <dbReference type="Proteomes" id="UP001139158"/>
    </source>
</evidence>
<feature type="domain" description="DUF7847" evidence="3">
    <location>
        <begin position="5"/>
        <end position="270"/>
    </location>
</feature>
<name>A0A9X1SBQ3_9MICC</name>